<sequence length="71" mass="7803">MQSQLLHNRYETSDGTSRQESGKLDNPESENAALTVTGEYAYIAPNGKHYKVIFTAGPNGFQPKTSLGEKK</sequence>
<dbReference type="EMBL" id="CM046112">
    <property type="protein sequence ID" value="KAI8428856.1"/>
    <property type="molecule type" value="Genomic_DNA"/>
</dbReference>
<dbReference type="Proteomes" id="UP001064048">
    <property type="component" value="Chromosome 12"/>
</dbReference>
<comment type="caution">
    <text evidence="1">The sequence shown here is derived from an EMBL/GenBank/DDBJ whole genome shotgun (WGS) entry which is preliminary data.</text>
</comment>
<gene>
    <name evidence="1" type="ORF">MSG28_007502</name>
</gene>
<protein>
    <submittedName>
        <fullName evidence="1">Uncharacterized protein</fullName>
    </submittedName>
</protein>
<accession>A0ACC0JXB5</accession>
<organism evidence="1 2">
    <name type="scientific">Choristoneura fumiferana</name>
    <name type="common">Spruce budworm moth</name>
    <name type="synonym">Archips fumiferana</name>
    <dbReference type="NCBI Taxonomy" id="7141"/>
    <lineage>
        <taxon>Eukaryota</taxon>
        <taxon>Metazoa</taxon>
        <taxon>Ecdysozoa</taxon>
        <taxon>Arthropoda</taxon>
        <taxon>Hexapoda</taxon>
        <taxon>Insecta</taxon>
        <taxon>Pterygota</taxon>
        <taxon>Neoptera</taxon>
        <taxon>Endopterygota</taxon>
        <taxon>Lepidoptera</taxon>
        <taxon>Glossata</taxon>
        <taxon>Ditrysia</taxon>
        <taxon>Tortricoidea</taxon>
        <taxon>Tortricidae</taxon>
        <taxon>Tortricinae</taxon>
        <taxon>Choristoneura</taxon>
    </lineage>
</organism>
<evidence type="ECO:0000313" key="2">
    <source>
        <dbReference type="Proteomes" id="UP001064048"/>
    </source>
</evidence>
<name>A0ACC0JXB5_CHOFU</name>
<keyword evidence="2" id="KW-1185">Reference proteome</keyword>
<proteinExistence type="predicted"/>
<reference evidence="1 2" key="1">
    <citation type="journal article" date="2022" name="Genome Biol. Evol.">
        <title>The Spruce Budworm Genome: Reconstructing the Evolutionary History of Antifreeze Proteins.</title>
        <authorList>
            <person name="Beliveau C."/>
            <person name="Gagne P."/>
            <person name="Picq S."/>
            <person name="Vernygora O."/>
            <person name="Keeling C.I."/>
            <person name="Pinkney K."/>
            <person name="Doucet D."/>
            <person name="Wen F."/>
            <person name="Johnston J.S."/>
            <person name="Maaroufi H."/>
            <person name="Boyle B."/>
            <person name="Laroche J."/>
            <person name="Dewar K."/>
            <person name="Juretic N."/>
            <person name="Blackburn G."/>
            <person name="Nisole A."/>
            <person name="Brunet B."/>
            <person name="Brandao M."/>
            <person name="Lumley L."/>
            <person name="Duan J."/>
            <person name="Quan G."/>
            <person name="Lucarotti C.J."/>
            <person name="Roe A.D."/>
            <person name="Sperling F.A.H."/>
            <person name="Levesque R.C."/>
            <person name="Cusson M."/>
        </authorList>
    </citation>
    <scope>NUCLEOTIDE SEQUENCE [LARGE SCALE GENOMIC DNA]</scope>
    <source>
        <strain evidence="1">Glfc:IPQL:Cfum</strain>
    </source>
</reference>
<evidence type="ECO:0000313" key="1">
    <source>
        <dbReference type="EMBL" id="KAI8428856.1"/>
    </source>
</evidence>